<dbReference type="GO" id="GO:0005385">
    <property type="term" value="F:zinc ion transmembrane transporter activity"/>
    <property type="evidence" value="ECO:0007669"/>
    <property type="project" value="TreeGrafter"/>
</dbReference>
<feature type="transmembrane region" description="Helical" evidence="8">
    <location>
        <begin position="80"/>
        <end position="102"/>
    </location>
</feature>
<keyword evidence="5" id="KW-0862">Zinc</keyword>
<dbReference type="GO" id="GO:0016020">
    <property type="term" value="C:membrane"/>
    <property type="evidence" value="ECO:0007669"/>
    <property type="project" value="UniProtKB-SubCell"/>
</dbReference>
<evidence type="ECO:0000256" key="3">
    <source>
        <dbReference type="ARBA" id="ARBA00022448"/>
    </source>
</evidence>
<keyword evidence="3" id="KW-0813">Transport</keyword>
<comment type="subcellular location">
    <subcellularLocation>
        <location evidence="1">Membrane</location>
        <topology evidence="1">Multi-pass membrane protein</topology>
    </subcellularLocation>
</comment>
<dbReference type="NCBIfam" id="TIGR01297">
    <property type="entry name" value="CDF"/>
    <property type="match status" value="1"/>
</dbReference>
<keyword evidence="4 8" id="KW-0812">Transmembrane</keyword>
<evidence type="ECO:0000313" key="12">
    <source>
        <dbReference type="Proteomes" id="UP001174691"/>
    </source>
</evidence>
<reference evidence="11" key="1">
    <citation type="submission" date="2022-07" db="EMBL/GenBank/DDBJ databases">
        <title>Fungi with potential for degradation of polypropylene.</title>
        <authorList>
            <person name="Gostincar C."/>
        </authorList>
    </citation>
    <scope>NUCLEOTIDE SEQUENCE</scope>
    <source>
        <strain evidence="11">EXF-13287</strain>
    </source>
</reference>
<keyword evidence="6 8" id="KW-1133">Transmembrane helix</keyword>
<evidence type="ECO:0000256" key="2">
    <source>
        <dbReference type="ARBA" id="ARBA00008873"/>
    </source>
</evidence>
<feature type="domain" description="Cation efflux protein cytoplasmic" evidence="10">
    <location>
        <begin position="256"/>
        <end position="328"/>
    </location>
</feature>
<dbReference type="PANTHER" id="PTHR45820">
    <property type="entry name" value="FI23527P1"/>
    <property type="match status" value="1"/>
</dbReference>
<dbReference type="GO" id="GO:0006882">
    <property type="term" value="P:intracellular zinc ion homeostasis"/>
    <property type="evidence" value="ECO:0007669"/>
    <property type="project" value="TreeGrafter"/>
</dbReference>
<organism evidence="11 12">
    <name type="scientific">Coniochaeta hoffmannii</name>
    <dbReference type="NCBI Taxonomy" id="91930"/>
    <lineage>
        <taxon>Eukaryota</taxon>
        <taxon>Fungi</taxon>
        <taxon>Dikarya</taxon>
        <taxon>Ascomycota</taxon>
        <taxon>Pezizomycotina</taxon>
        <taxon>Sordariomycetes</taxon>
        <taxon>Sordariomycetidae</taxon>
        <taxon>Coniochaetales</taxon>
        <taxon>Coniochaetaceae</taxon>
        <taxon>Coniochaeta</taxon>
    </lineage>
</organism>
<dbReference type="Pfam" id="PF16916">
    <property type="entry name" value="ZT_dimer"/>
    <property type="match status" value="1"/>
</dbReference>
<proteinExistence type="inferred from homology"/>
<feature type="transmembrane region" description="Helical" evidence="8">
    <location>
        <begin position="224"/>
        <end position="242"/>
    </location>
</feature>
<feature type="transmembrane region" description="Helical" evidence="8">
    <location>
        <begin position="114"/>
        <end position="135"/>
    </location>
</feature>
<name>A0AA38SAB8_9PEZI</name>
<evidence type="ECO:0000313" key="11">
    <source>
        <dbReference type="EMBL" id="KAJ9161156.1"/>
    </source>
</evidence>
<feature type="transmembrane region" description="Helical" evidence="8">
    <location>
        <begin position="12"/>
        <end position="32"/>
    </location>
</feature>
<dbReference type="SUPFAM" id="SSF161111">
    <property type="entry name" value="Cation efflux protein transmembrane domain-like"/>
    <property type="match status" value="1"/>
</dbReference>
<evidence type="ECO:0000256" key="7">
    <source>
        <dbReference type="ARBA" id="ARBA00023136"/>
    </source>
</evidence>
<comment type="caution">
    <text evidence="11">The sequence shown here is derived from an EMBL/GenBank/DDBJ whole genome shotgun (WGS) entry which is preliminary data.</text>
</comment>
<feature type="transmembrane region" description="Helical" evidence="8">
    <location>
        <begin position="190"/>
        <end position="212"/>
    </location>
</feature>
<dbReference type="AlphaFoldDB" id="A0AA38SAB8"/>
<dbReference type="InterPro" id="IPR058533">
    <property type="entry name" value="Cation_efflux_TM"/>
</dbReference>
<comment type="similarity">
    <text evidence="2">Belongs to the cation diffusion facilitator (CDF) transporter (TC 2.A.4) family. SLC30A subfamily.</text>
</comment>
<evidence type="ECO:0000256" key="8">
    <source>
        <dbReference type="SAM" id="Phobius"/>
    </source>
</evidence>
<dbReference type="EMBL" id="JANBVN010000026">
    <property type="protein sequence ID" value="KAJ9161156.1"/>
    <property type="molecule type" value="Genomic_DNA"/>
</dbReference>
<keyword evidence="12" id="KW-1185">Reference proteome</keyword>
<dbReference type="InterPro" id="IPR027470">
    <property type="entry name" value="Cation_efflux_CTD"/>
</dbReference>
<evidence type="ECO:0000256" key="5">
    <source>
        <dbReference type="ARBA" id="ARBA00022833"/>
    </source>
</evidence>
<dbReference type="InterPro" id="IPR002524">
    <property type="entry name" value="Cation_efflux"/>
</dbReference>
<keyword evidence="7 8" id="KW-0472">Membrane</keyword>
<dbReference type="PANTHER" id="PTHR45820:SF5">
    <property type="entry name" value="DIFFUSION FACILITATOR FAMILY METAL ION TRANSPORTER, PUTATIVE-RELATED"/>
    <property type="match status" value="1"/>
</dbReference>
<accession>A0AA38SAB8</accession>
<gene>
    <name evidence="11" type="ORF">NKR19_g2555</name>
</gene>
<feature type="domain" description="Cation efflux protein transmembrane" evidence="9">
    <location>
        <begin position="12"/>
        <end position="250"/>
    </location>
</feature>
<evidence type="ECO:0000259" key="10">
    <source>
        <dbReference type="Pfam" id="PF16916"/>
    </source>
</evidence>
<dbReference type="Gene3D" id="1.20.1510.10">
    <property type="entry name" value="Cation efflux protein transmembrane domain"/>
    <property type="match status" value="1"/>
</dbReference>
<evidence type="ECO:0000256" key="4">
    <source>
        <dbReference type="ARBA" id="ARBA00022692"/>
    </source>
</evidence>
<dbReference type="InterPro" id="IPR027469">
    <property type="entry name" value="Cation_efflux_TMD_sf"/>
</dbReference>
<evidence type="ECO:0000259" key="9">
    <source>
        <dbReference type="Pfam" id="PF01545"/>
    </source>
</evidence>
<evidence type="ECO:0000256" key="1">
    <source>
        <dbReference type="ARBA" id="ARBA00004141"/>
    </source>
</evidence>
<evidence type="ECO:0000256" key="6">
    <source>
        <dbReference type="ARBA" id="ARBA00022989"/>
    </source>
</evidence>
<dbReference type="SUPFAM" id="SSF160240">
    <property type="entry name" value="Cation efflux protein cytoplasmic domain-like"/>
    <property type="match status" value="1"/>
</dbReference>
<dbReference type="InterPro" id="IPR036837">
    <property type="entry name" value="Cation_efflux_CTD_sf"/>
</dbReference>
<sequence length="376" mass="40900">MATFQLSKSRRLLIIIAVSFSFFCAEIAVGFYTGSLALVADAFHYLNDLVGFIVAFVAFKISERTDSPKELSFGWSRANLLGAFFNGVFLLALGVSIFLQSLERFVTIREVQNPQLVLIVGGVGLFLNIISAMFLHEHDDDVRMVVEGSAADGIGLQPSAWITAHDQHRHEASPINTADGHGHDLGMMGVLIHVLGDAVNNVGVIIAAAVIWKTNFAGRFYADPAVGMAISIMIFASSWPLVAKTGKILMESVPMGVKVEDVQHDLEKVPGIVSVHELHIWRLNQQKSIASAHIVVSDKLITNFMDLAKTVTECFHAYGIHSATLQPELATSVADQDTGEFEQSTSGQELRRRIIHNPVCRIGCGTVLCEPLTCCG</sequence>
<protein>
    <submittedName>
        <fullName evidence="11">Cation efflux protein/ zinc transporter-like protein</fullName>
    </submittedName>
</protein>
<dbReference type="Proteomes" id="UP001174691">
    <property type="component" value="Unassembled WGS sequence"/>
</dbReference>
<dbReference type="Pfam" id="PF01545">
    <property type="entry name" value="Cation_efflux"/>
    <property type="match status" value="1"/>
</dbReference>